<accession>A0A0K2TVU7</accession>
<organism evidence="1">
    <name type="scientific">Lepeophtheirus salmonis</name>
    <name type="common">Salmon louse</name>
    <name type="synonym">Caligus salmonis</name>
    <dbReference type="NCBI Taxonomy" id="72036"/>
    <lineage>
        <taxon>Eukaryota</taxon>
        <taxon>Metazoa</taxon>
        <taxon>Ecdysozoa</taxon>
        <taxon>Arthropoda</taxon>
        <taxon>Crustacea</taxon>
        <taxon>Multicrustacea</taxon>
        <taxon>Hexanauplia</taxon>
        <taxon>Copepoda</taxon>
        <taxon>Siphonostomatoida</taxon>
        <taxon>Caligidae</taxon>
        <taxon>Lepeophtheirus</taxon>
    </lineage>
</organism>
<proteinExistence type="predicted"/>
<reference evidence="1" key="1">
    <citation type="submission" date="2014-05" db="EMBL/GenBank/DDBJ databases">
        <authorList>
            <person name="Chronopoulou M."/>
        </authorList>
    </citation>
    <scope>NUCLEOTIDE SEQUENCE</scope>
    <source>
        <tissue evidence="1">Whole organism</tissue>
    </source>
</reference>
<dbReference type="AlphaFoldDB" id="A0A0K2TVU7"/>
<sequence>VDVVNASTKFNDISSKNSGCPQIQWYNWREFLDKYYCPLKEYSHHIFTFKSTSGVIQVKEWLDS</sequence>
<protein>
    <submittedName>
        <fullName evidence="1">Uncharacterized protein</fullName>
    </submittedName>
</protein>
<evidence type="ECO:0000313" key="1">
    <source>
        <dbReference type="EMBL" id="CDW30178.1"/>
    </source>
</evidence>
<feature type="non-terminal residue" evidence="1">
    <location>
        <position position="1"/>
    </location>
</feature>
<dbReference type="EMBL" id="HACA01012817">
    <property type="protein sequence ID" value="CDW30178.1"/>
    <property type="molecule type" value="Transcribed_RNA"/>
</dbReference>
<name>A0A0K2TVU7_LEPSM</name>